<dbReference type="PANTHER" id="PTHR32089">
    <property type="entry name" value="METHYL-ACCEPTING CHEMOTAXIS PROTEIN MCPB"/>
    <property type="match status" value="1"/>
</dbReference>
<organism evidence="7 8">
    <name type="scientific">Helicobacter pullorum</name>
    <dbReference type="NCBI Taxonomy" id="35818"/>
    <lineage>
        <taxon>Bacteria</taxon>
        <taxon>Pseudomonadati</taxon>
        <taxon>Campylobacterota</taxon>
        <taxon>Epsilonproteobacteria</taxon>
        <taxon>Campylobacterales</taxon>
        <taxon>Helicobacteraceae</taxon>
        <taxon>Helicobacter</taxon>
    </lineage>
</organism>
<dbReference type="Pfam" id="PF00015">
    <property type="entry name" value="MCPsignal"/>
    <property type="match status" value="1"/>
</dbReference>
<dbReference type="PROSITE" id="PS50885">
    <property type="entry name" value="HAMP"/>
    <property type="match status" value="1"/>
</dbReference>
<evidence type="ECO:0000259" key="5">
    <source>
        <dbReference type="PROSITE" id="PS50111"/>
    </source>
</evidence>
<dbReference type="PROSITE" id="PS50111">
    <property type="entry name" value="CHEMOTAXIS_TRANSDUC_2"/>
    <property type="match status" value="1"/>
</dbReference>
<feature type="domain" description="Methyl-accepting transducer" evidence="5">
    <location>
        <begin position="499"/>
        <end position="659"/>
    </location>
</feature>
<evidence type="ECO:0000256" key="4">
    <source>
        <dbReference type="SAM" id="Phobius"/>
    </source>
</evidence>
<dbReference type="GO" id="GO:0007165">
    <property type="term" value="P:signal transduction"/>
    <property type="evidence" value="ECO:0007669"/>
    <property type="project" value="UniProtKB-KW"/>
</dbReference>
<keyword evidence="1 3" id="KW-0807">Transducer</keyword>
<gene>
    <name evidence="7" type="ORF">HPU229334_10220</name>
</gene>
<evidence type="ECO:0000256" key="2">
    <source>
        <dbReference type="ARBA" id="ARBA00029447"/>
    </source>
</evidence>
<feature type="transmembrane region" description="Helical" evidence="4">
    <location>
        <begin position="300"/>
        <end position="324"/>
    </location>
</feature>
<dbReference type="EMBL" id="JNOC01000057">
    <property type="protein sequence ID" value="KPH55133.1"/>
    <property type="molecule type" value="Genomic_DNA"/>
</dbReference>
<dbReference type="PATRIC" id="fig|35818.11.peg.2020"/>
<dbReference type="Proteomes" id="UP000037997">
    <property type="component" value="Unassembled WGS sequence"/>
</dbReference>
<dbReference type="Gene3D" id="3.30.450.20">
    <property type="entry name" value="PAS domain"/>
    <property type="match status" value="1"/>
</dbReference>
<feature type="domain" description="HAMP" evidence="6">
    <location>
        <begin position="384"/>
        <end position="431"/>
    </location>
</feature>
<dbReference type="InterPro" id="IPR004089">
    <property type="entry name" value="MCPsignal_dom"/>
</dbReference>
<evidence type="ECO:0000313" key="8">
    <source>
        <dbReference type="Proteomes" id="UP000037997"/>
    </source>
</evidence>
<dbReference type="CDD" id="cd11386">
    <property type="entry name" value="MCP_signal"/>
    <property type="match status" value="1"/>
</dbReference>
<comment type="caution">
    <text evidence="7">The sequence shown here is derived from an EMBL/GenBank/DDBJ whole genome shotgun (WGS) entry which is preliminary data.</text>
</comment>
<dbReference type="STRING" id="35818.HPU229336_04790"/>
<protein>
    <submittedName>
        <fullName evidence="7">Chemotaxis protein</fullName>
    </submittedName>
</protein>
<dbReference type="SMART" id="SM00283">
    <property type="entry name" value="MA"/>
    <property type="match status" value="1"/>
</dbReference>
<dbReference type="Gene3D" id="1.10.287.950">
    <property type="entry name" value="Methyl-accepting chemotaxis protein"/>
    <property type="match status" value="1"/>
</dbReference>
<dbReference type="AlphaFoldDB" id="A0A0N1E7Y7"/>
<feature type="transmembrane region" description="Helical" evidence="4">
    <location>
        <begin position="12"/>
        <end position="37"/>
    </location>
</feature>
<sequence>MMFSFLQRLDDFSLKIKIIFASFAAAVIGLSIIVFLVGNQNFNYAKETTTKYAQATLKTYAKSIESQINLGFDSSLNLALLAQENLNNLSFLQKFLQDNIQKNPYYKSAFVWLGNNQTLIASQDNENLQFKANEIYPLFTDSKSPILFIPKQTPKPKDSPDKTPTYAPIYILTPISYNNQILGFSGISFDLEKLGSSIKQVKILESGFIVLLSHQSMILHHKFFHVFGRPMANVDKGAAQRLQEALKGKEIIFDRISPNTNAPITTIMEPLTLKNGTYWAVFANIPLDEMLQTAKENRNFAAIVSLLVLLFICAVMFGVSHIIYQRINTIKCGLQDFFDYLNNKKDNFHNIALTNKDELGVMGAMINSNAQNIKLGLEQDQNTIHDFMQTSTEIKQGNLTKRVNQTPNNPRLLELKEVFNSMLDSLQKSIGSNLTNIAKVHQSFSSLDFTKKIQNPTGEVEIITNNLGEEVSKMLNFSFQCSKTLQIKSNDLKNLLNTLAQKSNTQTDALQNSVITITEIAQNMQESNEMIHEVTKQSEEIKNILKIIQDIADQTNLLALNAAIEAARAGEHGRGFAVVADEVRKLAERTSKSLNEIESYTNTLVQSINEAGNIINLQAQSMENITHSIQEVEIITQENNQITNDVSLISQDVAHLADDILEDVNKKKY</sequence>
<keyword evidence="4" id="KW-1133">Transmembrane helix</keyword>
<dbReference type="SUPFAM" id="SSF58104">
    <property type="entry name" value="Methyl-accepting chemotaxis protein (MCP) signaling domain"/>
    <property type="match status" value="1"/>
</dbReference>
<evidence type="ECO:0000256" key="3">
    <source>
        <dbReference type="PROSITE-ProRule" id="PRU00284"/>
    </source>
</evidence>
<evidence type="ECO:0000256" key="1">
    <source>
        <dbReference type="ARBA" id="ARBA00023224"/>
    </source>
</evidence>
<name>A0A0N1E7Y7_9HELI</name>
<accession>A0A0N1E7Y7</accession>
<keyword evidence="4" id="KW-0472">Membrane</keyword>
<dbReference type="GO" id="GO:0016020">
    <property type="term" value="C:membrane"/>
    <property type="evidence" value="ECO:0007669"/>
    <property type="project" value="InterPro"/>
</dbReference>
<dbReference type="InterPro" id="IPR003660">
    <property type="entry name" value="HAMP_dom"/>
</dbReference>
<evidence type="ECO:0000313" key="7">
    <source>
        <dbReference type="EMBL" id="KPH55133.1"/>
    </source>
</evidence>
<reference evidence="7 8" key="1">
    <citation type="submission" date="2014-06" db="EMBL/GenBank/DDBJ databases">
        <title>Helicobacter pullorum isolates in fresh chicken meat - phenotypic and genotypic features.</title>
        <authorList>
            <person name="Borges V."/>
            <person name="Santos A."/>
            <person name="Correia C.B."/>
            <person name="Saraiva M."/>
            <person name="Menard A."/>
            <person name="Vieira L."/>
            <person name="Sampaio D.A."/>
            <person name="Gomes J.P."/>
            <person name="Oleastro M."/>
        </authorList>
    </citation>
    <scope>NUCLEOTIDE SEQUENCE [LARGE SCALE GENOMIC DNA]</scope>
    <source>
        <strain evidence="7 8">229334/12</strain>
    </source>
</reference>
<dbReference type="PANTHER" id="PTHR32089:SF112">
    <property type="entry name" value="LYSOZYME-LIKE PROTEIN-RELATED"/>
    <property type="match status" value="1"/>
</dbReference>
<evidence type="ECO:0000259" key="6">
    <source>
        <dbReference type="PROSITE" id="PS50885"/>
    </source>
</evidence>
<keyword evidence="4" id="KW-0812">Transmembrane</keyword>
<comment type="similarity">
    <text evidence="2">Belongs to the methyl-accepting chemotaxis (MCP) protein family.</text>
</comment>
<proteinExistence type="inferred from homology"/>